<evidence type="ECO:0008006" key="3">
    <source>
        <dbReference type="Google" id="ProtNLM"/>
    </source>
</evidence>
<reference evidence="1 2" key="1">
    <citation type="submission" date="2018-06" db="EMBL/GenBank/DDBJ databases">
        <title>Extensive metabolic versatility and redundancy in microbially diverse, dynamic hydrothermal sediments.</title>
        <authorList>
            <person name="Dombrowski N."/>
            <person name="Teske A."/>
            <person name="Baker B.J."/>
        </authorList>
    </citation>
    <scope>NUCLEOTIDE SEQUENCE [LARGE SCALE GENOMIC DNA]</scope>
    <source>
        <strain evidence="1">B66_G16</strain>
    </source>
</reference>
<dbReference type="Pfam" id="PF17645">
    <property type="entry name" value="Amdase"/>
    <property type="match status" value="1"/>
</dbReference>
<dbReference type="Gene3D" id="3.40.50.12500">
    <property type="match status" value="1"/>
</dbReference>
<evidence type="ECO:0000313" key="2">
    <source>
        <dbReference type="Proteomes" id="UP000278475"/>
    </source>
</evidence>
<dbReference type="PANTHER" id="PTHR40267:SF1">
    <property type="entry name" value="BLR3294 PROTEIN"/>
    <property type="match status" value="1"/>
</dbReference>
<dbReference type="AlphaFoldDB" id="A0A497ERD9"/>
<dbReference type="Proteomes" id="UP000278475">
    <property type="component" value="Unassembled WGS sequence"/>
</dbReference>
<gene>
    <name evidence="1" type="ORF">DRJ31_03665</name>
</gene>
<protein>
    <recommendedName>
        <fullName evidence="3">Maleate cis-trans isomerase</fullName>
    </recommendedName>
</protein>
<dbReference type="EMBL" id="QMQV01000022">
    <property type="protein sequence ID" value="RLE49797.1"/>
    <property type="molecule type" value="Genomic_DNA"/>
</dbReference>
<organism evidence="1 2">
    <name type="scientific">Thermoproteota archaeon</name>
    <dbReference type="NCBI Taxonomy" id="2056631"/>
    <lineage>
        <taxon>Archaea</taxon>
        <taxon>Thermoproteota</taxon>
    </lineage>
</organism>
<dbReference type="PIRSF" id="PIRSF015736">
    <property type="entry name" value="MI"/>
    <property type="match status" value="1"/>
</dbReference>
<dbReference type="InterPro" id="IPR053714">
    <property type="entry name" value="Iso_Racemase_Enz_sf"/>
</dbReference>
<accession>A0A497ERD9</accession>
<dbReference type="PANTHER" id="PTHR40267">
    <property type="entry name" value="BLR3294 PROTEIN"/>
    <property type="match status" value="1"/>
</dbReference>
<proteinExistence type="predicted"/>
<name>A0A497ERD9_9CREN</name>
<sequence length="213" mass="23630">MVPKGVSVHFTRMRFEGAVNVETLSRLADEAEKAAKLLAEMKPDVIAFCCTSGSFIKGVGYDKEIIAKIERVANTKATTTTTAVVNALNRLKVKKLSIATPYIDEVNVACKKFFEELGFEVLDIKGLGIRDDLEIGRQTPETIYRLAKSVDKEEADCVFISCTNLNTIDIIQPLEYDLCKPVITSNQATMWECLRLVGVKEPLENLGALFKSF</sequence>
<dbReference type="InterPro" id="IPR026286">
    <property type="entry name" value="MaiA/AMDase"/>
</dbReference>
<comment type="caution">
    <text evidence="1">The sequence shown here is derived from an EMBL/GenBank/DDBJ whole genome shotgun (WGS) entry which is preliminary data.</text>
</comment>
<evidence type="ECO:0000313" key="1">
    <source>
        <dbReference type="EMBL" id="RLE49797.1"/>
    </source>
</evidence>